<proteinExistence type="predicted"/>
<protein>
    <submittedName>
        <fullName evidence="2">Peptidase A2 domain-containing protein</fullName>
    </submittedName>
</protein>
<sequence>MEKTYASSIVDSGAEASLLPHSLYRKWIGAPLSKSNARLFSFNNTEIAGLREQFTATIQYNGRRAKVTLLVPDTINFATWGIDTIKVATWGIDTIKALQLVIDGGA</sequence>
<dbReference type="InterPro" id="IPR021109">
    <property type="entry name" value="Peptidase_aspartic_dom_sf"/>
</dbReference>
<dbReference type="WBParaSite" id="nRc.2.0.1.t44728-RA">
    <property type="protein sequence ID" value="nRc.2.0.1.t44728-RA"/>
    <property type="gene ID" value="nRc.2.0.1.g44728"/>
</dbReference>
<evidence type="ECO:0000313" key="2">
    <source>
        <dbReference type="WBParaSite" id="nRc.2.0.1.t44728-RA"/>
    </source>
</evidence>
<accession>A0A915L0Y8</accession>
<evidence type="ECO:0000313" key="1">
    <source>
        <dbReference type="Proteomes" id="UP000887565"/>
    </source>
</evidence>
<name>A0A915L0Y8_ROMCU</name>
<organism evidence="1 2">
    <name type="scientific">Romanomermis culicivorax</name>
    <name type="common">Nematode worm</name>
    <dbReference type="NCBI Taxonomy" id="13658"/>
    <lineage>
        <taxon>Eukaryota</taxon>
        <taxon>Metazoa</taxon>
        <taxon>Ecdysozoa</taxon>
        <taxon>Nematoda</taxon>
        <taxon>Enoplea</taxon>
        <taxon>Dorylaimia</taxon>
        <taxon>Mermithida</taxon>
        <taxon>Mermithoidea</taxon>
        <taxon>Mermithidae</taxon>
        <taxon>Romanomermis</taxon>
    </lineage>
</organism>
<dbReference type="AlphaFoldDB" id="A0A915L0Y8"/>
<dbReference type="SUPFAM" id="SSF50630">
    <property type="entry name" value="Acid proteases"/>
    <property type="match status" value="1"/>
</dbReference>
<dbReference type="Proteomes" id="UP000887565">
    <property type="component" value="Unplaced"/>
</dbReference>
<keyword evidence="1" id="KW-1185">Reference proteome</keyword>
<reference evidence="2" key="1">
    <citation type="submission" date="2022-11" db="UniProtKB">
        <authorList>
            <consortium name="WormBaseParasite"/>
        </authorList>
    </citation>
    <scope>IDENTIFICATION</scope>
</reference>